<feature type="non-terminal residue" evidence="8">
    <location>
        <position position="1"/>
    </location>
</feature>
<keyword evidence="4" id="KW-0813">Transport</keyword>
<dbReference type="GO" id="GO:0006817">
    <property type="term" value="P:phosphate ion transport"/>
    <property type="evidence" value="ECO:0007669"/>
    <property type="project" value="UniProtKB-KW"/>
</dbReference>
<evidence type="ECO:0000256" key="4">
    <source>
        <dbReference type="ARBA" id="ARBA00022448"/>
    </source>
</evidence>
<evidence type="ECO:0000256" key="2">
    <source>
        <dbReference type="ARBA" id="ARBA00008107"/>
    </source>
</evidence>
<comment type="similarity">
    <text evidence="2">Belongs to the PhoU family.</text>
</comment>
<accession>X0ZUI0</accession>
<proteinExistence type="inferred from homology"/>
<dbReference type="Gene3D" id="1.20.58.220">
    <property type="entry name" value="Phosphate transport system protein phou homolog 2, domain 2"/>
    <property type="match status" value="1"/>
</dbReference>
<dbReference type="SUPFAM" id="SSF109755">
    <property type="entry name" value="PhoU-like"/>
    <property type="match status" value="1"/>
</dbReference>
<dbReference type="InterPro" id="IPR038078">
    <property type="entry name" value="PhoU-like_sf"/>
</dbReference>
<evidence type="ECO:0000256" key="5">
    <source>
        <dbReference type="ARBA" id="ARBA00022490"/>
    </source>
</evidence>
<comment type="subcellular location">
    <subcellularLocation>
        <location evidence="1">Cytoplasm</location>
    </subcellularLocation>
</comment>
<dbReference type="AlphaFoldDB" id="X0ZUI0"/>
<dbReference type="PANTHER" id="PTHR42930:SF3">
    <property type="entry name" value="PHOSPHATE-SPECIFIC TRANSPORT SYSTEM ACCESSORY PROTEIN PHOU"/>
    <property type="match status" value="1"/>
</dbReference>
<protein>
    <recommendedName>
        <fullName evidence="7">PhoU domain-containing protein</fullName>
    </recommendedName>
</protein>
<dbReference type="PANTHER" id="PTHR42930">
    <property type="entry name" value="PHOSPHATE-SPECIFIC TRANSPORT SYSTEM ACCESSORY PROTEIN PHOU"/>
    <property type="match status" value="1"/>
</dbReference>
<feature type="domain" description="PhoU" evidence="7">
    <location>
        <begin position="121"/>
        <end position="206"/>
    </location>
</feature>
<reference evidence="8" key="1">
    <citation type="journal article" date="2014" name="Front. Microbiol.">
        <title>High frequency of phylogenetically diverse reductive dehalogenase-homologous genes in deep subseafloor sedimentary metagenomes.</title>
        <authorList>
            <person name="Kawai M."/>
            <person name="Futagami T."/>
            <person name="Toyoda A."/>
            <person name="Takaki Y."/>
            <person name="Nishi S."/>
            <person name="Hori S."/>
            <person name="Arai W."/>
            <person name="Tsubouchi T."/>
            <person name="Morono Y."/>
            <person name="Uchiyama I."/>
            <person name="Ito T."/>
            <person name="Fujiyama A."/>
            <person name="Inagaki F."/>
            <person name="Takami H."/>
        </authorList>
    </citation>
    <scope>NUCLEOTIDE SEQUENCE</scope>
    <source>
        <strain evidence="8">Expedition CK06-06</strain>
    </source>
</reference>
<comment type="caution">
    <text evidence="8">The sequence shown here is derived from an EMBL/GenBank/DDBJ whole genome shotgun (WGS) entry which is preliminary data.</text>
</comment>
<keyword evidence="6" id="KW-0592">Phosphate transport</keyword>
<dbReference type="FunFam" id="1.20.58.220:FF:000004">
    <property type="entry name" value="Phosphate-specific transport system accessory protein PhoU"/>
    <property type="match status" value="1"/>
</dbReference>
<evidence type="ECO:0000313" key="8">
    <source>
        <dbReference type="EMBL" id="GAG64138.1"/>
    </source>
</evidence>
<dbReference type="GO" id="GO:0030643">
    <property type="term" value="P:intracellular phosphate ion homeostasis"/>
    <property type="evidence" value="ECO:0007669"/>
    <property type="project" value="InterPro"/>
</dbReference>
<comment type="subunit">
    <text evidence="3">Homodimer.</text>
</comment>
<dbReference type="NCBIfam" id="TIGR02135">
    <property type="entry name" value="phoU_full"/>
    <property type="match status" value="1"/>
</dbReference>
<evidence type="ECO:0000259" key="7">
    <source>
        <dbReference type="Pfam" id="PF01895"/>
    </source>
</evidence>
<dbReference type="Pfam" id="PF01895">
    <property type="entry name" value="PhoU"/>
    <property type="match status" value="2"/>
</dbReference>
<gene>
    <name evidence="8" type="ORF">S01H4_12479</name>
</gene>
<feature type="domain" description="PhoU" evidence="7">
    <location>
        <begin position="19"/>
        <end position="106"/>
    </location>
</feature>
<organism evidence="8">
    <name type="scientific">marine sediment metagenome</name>
    <dbReference type="NCBI Taxonomy" id="412755"/>
    <lineage>
        <taxon>unclassified sequences</taxon>
        <taxon>metagenomes</taxon>
        <taxon>ecological metagenomes</taxon>
    </lineage>
</organism>
<name>X0ZUI0_9ZZZZ</name>
<dbReference type="EMBL" id="BART01005313">
    <property type="protein sequence ID" value="GAG64138.1"/>
    <property type="molecule type" value="Genomic_DNA"/>
</dbReference>
<evidence type="ECO:0000256" key="6">
    <source>
        <dbReference type="ARBA" id="ARBA00022592"/>
    </source>
</evidence>
<evidence type="ECO:0000256" key="3">
    <source>
        <dbReference type="ARBA" id="ARBA00011738"/>
    </source>
</evidence>
<keyword evidence="5" id="KW-0963">Cytoplasm</keyword>
<sequence length="222" mass="25812">NMVREVFQEKLKELEKEVIEMGKMVITAINRSIEALKSRDLDEAKNIINDDLLINKRRWDIEEECISLISTQQPVATDLRALITILNIITELERMGDHAEGIARVVIMYGDKPLIKPLIDIPRMAEKVNSMIKRSLEALIKRDENTAREICSEDDIIDNLHEQVYRELLTFMLEDPKKITGSTYLTWVSRHLERIADRVTNICERIIYLVTGVMEEIEVSKY</sequence>
<dbReference type="InterPro" id="IPR026022">
    <property type="entry name" value="PhoU_dom"/>
</dbReference>
<dbReference type="GO" id="GO:0045936">
    <property type="term" value="P:negative regulation of phosphate metabolic process"/>
    <property type="evidence" value="ECO:0007669"/>
    <property type="project" value="InterPro"/>
</dbReference>
<evidence type="ECO:0000256" key="1">
    <source>
        <dbReference type="ARBA" id="ARBA00004496"/>
    </source>
</evidence>
<dbReference type="GO" id="GO:0005737">
    <property type="term" value="C:cytoplasm"/>
    <property type="evidence" value="ECO:0007669"/>
    <property type="project" value="UniProtKB-SubCell"/>
</dbReference>
<dbReference type="InterPro" id="IPR028366">
    <property type="entry name" value="PhoU"/>
</dbReference>
<dbReference type="PIRSF" id="PIRSF003107">
    <property type="entry name" value="PhoU"/>
    <property type="match status" value="1"/>
</dbReference>